<dbReference type="SMART" id="SM00525">
    <property type="entry name" value="FES"/>
    <property type="match status" value="1"/>
</dbReference>
<dbReference type="GO" id="GO:0051539">
    <property type="term" value="F:4 iron, 4 sulfur cluster binding"/>
    <property type="evidence" value="ECO:0007669"/>
    <property type="project" value="InterPro"/>
</dbReference>
<dbReference type="PANTHER" id="PTHR46213">
    <property type="entry name" value="TRANSCRIPTIONAL ACTIVATOR DEMETER"/>
    <property type="match status" value="1"/>
</dbReference>
<keyword evidence="8" id="KW-1185">Reference proteome</keyword>
<dbReference type="InterPro" id="IPR044811">
    <property type="entry name" value="DME/ROS1"/>
</dbReference>
<dbReference type="GO" id="GO:0035514">
    <property type="term" value="F:DNA demethylase activity"/>
    <property type="evidence" value="ECO:0007669"/>
    <property type="project" value="InterPro"/>
</dbReference>
<dbReference type="InterPro" id="IPR011257">
    <property type="entry name" value="DNA_glycosylase"/>
</dbReference>
<dbReference type="GO" id="GO:0006281">
    <property type="term" value="P:DNA repair"/>
    <property type="evidence" value="ECO:0007669"/>
    <property type="project" value="InterPro"/>
</dbReference>
<accession>A0A6J5XMQ0</accession>
<feature type="compositionally biased region" description="Low complexity" evidence="5">
    <location>
        <begin position="336"/>
        <end position="345"/>
    </location>
</feature>
<sequence>MDELKVYQRREEHASRGNAMEEKQVQKQNFLFPPTPVKPITRRSQKTYARRRLKKNLSHNGLLITDSQLDLEDSNGVSLFSAAPSSSEENKGLSNPIAALPTKGKVHNCSGITDTNLGYVDFFDLNKIVLESDDTNYAYMDSEKTSKGFLEAELAVEHVAKNDNEVLTMCEEQLFQGSSVTSPTPQSSPSATNRSSFDRMSTCFSQVVQSHIDAEKPKEPIGDMLPSVELWLGPAAIPDSMSQCKSGYLTADDQQNQKNVKQENHTKIDDCKFNAANCIGGSALPTTSSLSGKKNNLKRRPEGGKYLKERPQKRRKKRGYRPRVVGVGKPRRTLEPKTPQKATPKPKTPKPNRIPASSKKNMSVKKSSGNLKNLVPIEVSVDKVDLSVSDRATLNIDLQNQSNDVSAIILATPPRKARIGSQKAKDSSLDSEGSGYFAAVDEAEKLVGNCINQNDWQYNAFQVDQTTFLVNQCLNSSRKLGLNFPKICRKQRMRRRRWNVDRWSVLASKFHENASHVTLRGTNKKSVPKKSQKEVFNMVGYKNHGRLRYQTTEIIDLTDGLQSLIKTKKKRSKGRTVVNFAGLTATPICNLLPRALLRERVSERQETETFQRLDANKAVLFANKKGGAVTDKWTDMGHSLVNLELHKGERERNPSEHEGPCFTNLRQHECKEGAAEERLTKMVPSLLNLEFRNDKTDRSLLQNETMQLTDKSIDSPEDSISPLVQKCPHVSHRGNHDQDAHVARNDQGILVPYQGQRDQGTNSPHGQLGMLAAYKGKNNKRLAELSDTEYELALTWKVQMKDKVNEDQRKEGDEDWWRNEREVFHGRINLLISRMHIIQGDRKFSPWKGSVVDSVVGVFLTQNVSDHLSSSAFMSLAARFPCQSTTNKTDGKDINLVGNQESIGSSIVSIMPVSDEELLTCEAAECGNKESSSDESNDFEGASRSRCDSYKPPEVSQIHFNEKVDHVEILEDSLVSYNPQVQQKLSTEVGFHASEGMSSLPPECSSPKKDEMAALYYVNMPLDKPESTTVTTMIQNPKICSQPPNDANSFNQKELKGNKLNLKQQQSDMKSGETKKATRRGKKEKAIMQAKTDWEFCRSIYGGPSGERNRNHIDSVDWEAVRHAEVGEIAHAIQVRGQQNIIAERVKKFLNQVYQDHKQIDLEWLRNAPPALVTKYLRDIKGLGLKSVECVRLLTLQHVAFPVDVNVGRIAIRLGWVPLQPLPESLQIHLLKEMPVFDSVQQYLWPRLETLDPLTLYELHYQMITFGKVYCTKKNPNCNSCPMRGECRHYASAFASARLALPGTGKKARQPKKEYQTKSCEPIIEEPSSPQPEPTELPDIEDLCRSDPNCIPTIKMRDRICSENLKPFMGVFRENHMPTELVASQTAHIPAHKLKLVDRLRTKHLVYVVPDHHPLLAGFETREHDDPSPYLLAIWTSDQIKNSSQSPQKKCNSQESGELYNGEMTCFSHSSLPEQASIQFMAQFWGSFPLNGTYFQVNEVFADHESSVRPINVPRSWIWRLDRRIAYFGTSTSTILKGVEIAEGVRECFWAGLFMGVRAFDRKTRTPEDLSERFTFQQQGEEAKQKEDYFNGTQPGKPVSVLTVKDSSFSWFQVLIESPPILLEDELTCFSQGASLRLMQKSQGAIGDILPRWELWLGPAWPCHPRFHVPMQISR</sequence>
<keyword evidence="2" id="KW-0479">Metal-binding</keyword>
<dbReference type="PANTHER" id="PTHR46213:SF13">
    <property type="entry name" value="DEMETER-LIKE PROTEIN 2-RELATED"/>
    <property type="match status" value="1"/>
</dbReference>
<dbReference type="InterPro" id="IPR028925">
    <property type="entry name" value="RRM_DME"/>
</dbReference>
<dbReference type="InterPro" id="IPR003651">
    <property type="entry name" value="Endonuclease3_FeS-loop_motif"/>
</dbReference>
<feature type="compositionally biased region" description="Polar residues" evidence="5">
    <location>
        <begin position="284"/>
        <end position="294"/>
    </location>
</feature>
<dbReference type="EMBL" id="CAEKKB010000006">
    <property type="protein sequence ID" value="CAB4313352.1"/>
    <property type="molecule type" value="Genomic_DNA"/>
</dbReference>
<feature type="region of interest" description="Disordered" evidence="5">
    <location>
        <begin position="926"/>
        <end position="952"/>
    </location>
</feature>
<evidence type="ECO:0000313" key="7">
    <source>
        <dbReference type="EMBL" id="CAB4313352.1"/>
    </source>
</evidence>
<feature type="region of interest" description="Disordered" evidence="5">
    <location>
        <begin position="1062"/>
        <end position="1084"/>
    </location>
</feature>
<keyword evidence="4" id="KW-0411">Iron-sulfur</keyword>
<reference evidence="8" key="1">
    <citation type="journal article" date="2020" name="Genome Biol.">
        <title>Gamete binning: chromosome-level and haplotype-resolved genome assembly enabled by high-throughput single-cell sequencing of gamete genomes.</title>
        <authorList>
            <person name="Campoy J.A."/>
            <person name="Sun H."/>
            <person name="Goel M."/>
            <person name="Jiao W.-B."/>
            <person name="Folz-Donahue K."/>
            <person name="Wang N."/>
            <person name="Rubio M."/>
            <person name="Liu C."/>
            <person name="Kukat C."/>
            <person name="Ruiz D."/>
            <person name="Huettel B."/>
            <person name="Schneeberger K."/>
        </authorList>
    </citation>
    <scope>NUCLEOTIDE SEQUENCE [LARGE SCALE GENOMIC DNA]</scope>
    <source>
        <strain evidence="8">cv. Rojo Pasion</strain>
    </source>
</reference>
<dbReference type="OrthoDB" id="5607at2759"/>
<evidence type="ECO:0000313" key="8">
    <source>
        <dbReference type="Proteomes" id="UP000507245"/>
    </source>
</evidence>
<dbReference type="Proteomes" id="UP000507245">
    <property type="component" value="Unassembled WGS sequence"/>
</dbReference>
<feature type="compositionally biased region" description="Basic and acidic residues" evidence="5">
    <location>
        <begin position="941"/>
        <end position="951"/>
    </location>
</feature>
<organism evidence="7 8">
    <name type="scientific">Prunus armeniaca</name>
    <name type="common">Apricot</name>
    <name type="synonym">Armeniaca vulgaris</name>
    <dbReference type="NCBI Taxonomy" id="36596"/>
    <lineage>
        <taxon>Eukaryota</taxon>
        <taxon>Viridiplantae</taxon>
        <taxon>Streptophyta</taxon>
        <taxon>Embryophyta</taxon>
        <taxon>Tracheophyta</taxon>
        <taxon>Spermatophyta</taxon>
        <taxon>Magnoliopsida</taxon>
        <taxon>eudicotyledons</taxon>
        <taxon>Gunneridae</taxon>
        <taxon>Pentapetalae</taxon>
        <taxon>rosids</taxon>
        <taxon>fabids</taxon>
        <taxon>Rosales</taxon>
        <taxon>Rosaceae</taxon>
        <taxon>Amygdaloideae</taxon>
        <taxon>Amygdaleae</taxon>
        <taxon>Prunus</taxon>
    </lineage>
</organism>
<evidence type="ECO:0000256" key="3">
    <source>
        <dbReference type="ARBA" id="ARBA00023004"/>
    </source>
</evidence>
<evidence type="ECO:0000256" key="4">
    <source>
        <dbReference type="ARBA" id="ARBA00023014"/>
    </source>
</evidence>
<comment type="cofactor">
    <cofactor evidence="1">
        <name>[4Fe-4S] cluster</name>
        <dbReference type="ChEBI" id="CHEBI:49883"/>
    </cofactor>
</comment>
<evidence type="ECO:0000259" key="6">
    <source>
        <dbReference type="Pfam" id="PF15628"/>
    </source>
</evidence>
<evidence type="ECO:0000256" key="1">
    <source>
        <dbReference type="ARBA" id="ARBA00001966"/>
    </source>
</evidence>
<dbReference type="GO" id="GO:0141166">
    <property type="term" value="P:chromosomal 5-methylcytosine DNA demethylation pathway"/>
    <property type="evidence" value="ECO:0007669"/>
    <property type="project" value="InterPro"/>
</dbReference>
<feature type="region of interest" description="Disordered" evidence="5">
    <location>
        <begin position="177"/>
        <end position="197"/>
    </location>
</feature>
<feature type="compositionally biased region" description="Basic and acidic residues" evidence="5">
    <location>
        <begin position="1"/>
        <end position="25"/>
    </location>
</feature>
<evidence type="ECO:0000256" key="5">
    <source>
        <dbReference type="SAM" id="MobiDB-lite"/>
    </source>
</evidence>
<dbReference type="GO" id="GO:0046872">
    <property type="term" value="F:metal ion binding"/>
    <property type="evidence" value="ECO:0007669"/>
    <property type="project" value="UniProtKB-KW"/>
</dbReference>
<feature type="compositionally biased region" description="Low complexity" evidence="5">
    <location>
        <begin position="357"/>
        <end position="367"/>
    </location>
</feature>
<feature type="compositionally biased region" description="Basic and acidic residues" evidence="5">
    <location>
        <begin position="299"/>
        <end position="310"/>
    </location>
</feature>
<evidence type="ECO:0000256" key="2">
    <source>
        <dbReference type="ARBA" id="ARBA00022723"/>
    </source>
</evidence>
<dbReference type="Pfam" id="PF15628">
    <property type="entry name" value="RRM_DME"/>
    <property type="match status" value="1"/>
</dbReference>
<feature type="compositionally biased region" description="Low complexity" evidence="5">
    <location>
        <begin position="178"/>
        <end position="192"/>
    </location>
</feature>
<dbReference type="InterPro" id="IPR023170">
    <property type="entry name" value="HhH_base_excis_C"/>
</dbReference>
<gene>
    <name evidence="7" type="ORF">ORAREDHAP_LOCUS36246</name>
</gene>
<name>A0A6J5XMQ0_PRUAR</name>
<dbReference type="SUPFAM" id="SSF48150">
    <property type="entry name" value="DNA-glycosylase"/>
    <property type="match status" value="1"/>
</dbReference>
<feature type="region of interest" description="Disordered" evidence="5">
    <location>
        <begin position="282"/>
        <end position="367"/>
    </location>
</feature>
<keyword evidence="3" id="KW-0408">Iron</keyword>
<dbReference type="Gene3D" id="1.10.1670.10">
    <property type="entry name" value="Helix-hairpin-Helix base-excision DNA repair enzymes (C-terminal)"/>
    <property type="match status" value="1"/>
</dbReference>
<proteinExistence type="predicted"/>
<feature type="compositionally biased region" description="Basic residues" evidence="5">
    <location>
        <begin position="311"/>
        <end position="321"/>
    </location>
</feature>
<feature type="region of interest" description="Disordered" evidence="5">
    <location>
        <begin position="1305"/>
        <end position="1341"/>
    </location>
</feature>
<protein>
    <recommendedName>
        <fullName evidence="6">Demeter RRM-fold domain-containing protein</fullName>
    </recommendedName>
</protein>
<feature type="region of interest" description="Disordered" evidence="5">
    <location>
        <begin position="1"/>
        <end position="45"/>
    </location>
</feature>
<dbReference type="GO" id="GO:0019104">
    <property type="term" value="F:DNA N-glycosylase activity"/>
    <property type="evidence" value="ECO:0007669"/>
    <property type="project" value="InterPro"/>
</dbReference>
<feature type="domain" description="Demeter RRM-fold" evidence="6">
    <location>
        <begin position="1485"/>
        <end position="1575"/>
    </location>
</feature>